<gene>
    <name evidence="1" type="ORF">BC793_10156</name>
</gene>
<dbReference type="Proteomes" id="UP000245697">
    <property type="component" value="Unassembled WGS sequence"/>
</dbReference>
<dbReference type="EMBL" id="QGGR01000001">
    <property type="protein sequence ID" value="PWK52047.1"/>
    <property type="molecule type" value="Genomic_DNA"/>
</dbReference>
<dbReference type="RefSeq" id="WP_170167178.1">
    <property type="nucleotide sequence ID" value="NZ_BONA01000021.1"/>
</dbReference>
<organism evidence="1 2">
    <name type="scientific">Actinoplanes xinjiangensis</name>
    <dbReference type="NCBI Taxonomy" id="512350"/>
    <lineage>
        <taxon>Bacteria</taxon>
        <taxon>Bacillati</taxon>
        <taxon>Actinomycetota</taxon>
        <taxon>Actinomycetes</taxon>
        <taxon>Micromonosporales</taxon>
        <taxon>Micromonosporaceae</taxon>
        <taxon>Actinoplanes</taxon>
    </lineage>
</organism>
<comment type="caution">
    <text evidence="1">The sequence shown here is derived from an EMBL/GenBank/DDBJ whole genome shotgun (WGS) entry which is preliminary data.</text>
</comment>
<evidence type="ECO:0000313" key="2">
    <source>
        <dbReference type="Proteomes" id="UP000245697"/>
    </source>
</evidence>
<proteinExistence type="predicted"/>
<evidence type="ECO:0000313" key="1">
    <source>
        <dbReference type="EMBL" id="PWK52047.1"/>
    </source>
</evidence>
<sequence>MAERIATLRPVHPDPVDDRVRHAHTVFGPTEKARLIEGIAADLWTLSGRPTPRPLNAQVDLAFALTSAHVI</sequence>
<reference evidence="1 2" key="1">
    <citation type="submission" date="2018-05" db="EMBL/GenBank/DDBJ databases">
        <title>Genomic Encyclopedia of Archaeal and Bacterial Type Strains, Phase II (KMG-II): from individual species to whole genera.</title>
        <authorList>
            <person name="Goeker M."/>
        </authorList>
    </citation>
    <scope>NUCLEOTIDE SEQUENCE [LARGE SCALE GENOMIC DNA]</scope>
    <source>
        <strain evidence="1 2">DSM 45184</strain>
    </source>
</reference>
<keyword evidence="2" id="KW-1185">Reference proteome</keyword>
<name>A0A316GBZ8_9ACTN</name>
<accession>A0A316GBZ8</accession>
<protein>
    <submittedName>
        <fullName evidence="1">Uncharacterized protein</fullName>
    </submittedName>
</protein>
<dbReference type="AlphaFoldDB" id="A0A316GBZ8"/>